<reference evidence="1 2" key="1">
    <citation type="journal article" date="2020" name="ISME J.">
        <title>Uncovering the hidden diversity of litter-decomposition mechanisms in mushroom-forming fungi.</title>
        <authorList>
            <person name="Floudas D."/>
            <person name="Bentzer J."/>
            <person name="Ahren D."/>
            <person name="Johansson T."/>
            <person name="Persson P."/>
            <person name="Tunlid A."/>
        </authorList>
    </citation>
    <scope>NUCLEOTIDE SEQUENCE [LARGE SCALE GENOMIC DNA]</scope>
    <source>
        <strain evidence="1 2">CBS 291.85</strain>
    </source>
</reference>
<dbReference type="Proteomes" id="UP000559256">
    <property type="component" value="Unassembled WGS sequence"/>
</dbReference>
<protein>
    <submittedName>
        <fullName evidence="1">Uncharacterized protein</fullName>
    </submittedName>
</protein>
<name>A0A8H5FIR7_9AGAR</name>
<dbReference type="Gene3D" id="3.80.10.10">
    <property type="entry name" value="Ribonuclease Inhibitor"/>
    <property type="match status" value="1"/>
</dbReference>
<comment type="caution">
    <text evidence="1">The sequence shown here is derived from an EMBL/GenBank/DDBJ whole genome shotgun (WGS) entry which is preliminary data.</text>
</comment>
<accession>A0A8H5FIR7</accession>
<proteinExistence type="predicted"/>
<dbReference type="InterPro" id="IPR032675">
    <property type="entry name" value="LRR_dom_sf"/>
</dbReference>
<organism evidence="1 2">
    <name type="scientific">Tetrapyrgos nigripes</name>
    <dbReference type="NCBI Taxonomy" id="182062"/>
    <lineage>
        <taxon>Eukaryota</taxon>
        <taxon>Fungi</taxon>
        <taxon>Dikarya</taxon>
        <taxon>Basidiomycota</taxon>
        <taxon>Agaricomycotina</taxon>
        <taxon>Agaricomycetes</taxon>
        <taxon>Agaricomycetidae</taxon>
        <taxon>Agaricales</taxon>
        <taxon>Marasmiineae</taxon>
        <taxon>Marasmiaceae</taxon>
        <taxon>Tetrapyrgos</taxon>
    </lineage>
</organism>
<dbReference type="EMBL" id="JAACJM010000203">
    <property type="protein sequence ID" value="KAF5337918.1"/>
    <property type="molecule type" value="Genomic_DNA"/>
</dbReference>
<keyword evidence="2" id="KW-1185">Reference proteome</keyword>
<sequence>MEYNPLGMPKLAARCPHLKYLEVFETWCMSDRVPTGNIMFSLLQILDFTCQHSAPLGNLLPYLHLPNLTSLSLRMDCSRPKKHTQDFLNNLRGMLEQSPQIRSLRLEELMFSDSELIEILPLVPSLQSLALLPRRYYHSLYTTSFFNALNLTIQSETTPVLIPGFTNLMLELQDITWFGEPSLRQRMAEIVSMLESRRASLRHFELHATIPDPY</sequence>
<dbReference type="SUPFAM" id="SSF52047">
    <property type="entry name" value="RNI-like"/>
    <property type="match status" value="1"/>
</dbReference>
<gene>
    <name evidence="1" type="ORF">D9758_013114</name>
</gene>
<dbReference type="AlphaFoldDB" id="A0A8H5FIR7"/>
<evidence type="ECO:0000313" key="2">
    <source>
        <dbReference type="Proteomes" id="UP000559256"/>
    </source>
</evidence>
<evidence type="ECO:0000313" key="1">
    <source>
        <dbReference type="EMBL" id="KAF5337918.1"/>
    </source>
</evidence>